<feature type="transmembrane region" description="Helical" evidence="6">
    <location>
        <begin position="112"/>
        <end position="132"/>
    </location>
</feature>
<evidence type="ECO:0000256" key="3">
    <source>
        <dbReference type="ARBA" id="ARBA00022692"/>
    </source>
</evidence>
<feature type="transmembrane region" description="Helical" evidence="6">
    <location>
        <begin position="247"/>
        <end position="271"/>
    </location>
</feature>
<dbReference type="InterPro" id="IPR001851">
    <property type="entry name" value="ABC_transp_permease"/>
</dbReference>
<dbReference type="Pfam" id="PF02653">
    <property type="entry name" value="BPD_transp_2"/>
    <property type="match status" value="1"/>
</dbReference>
<feature type="transmembrane region" description="Helical" evidence="6">
    <location>
        <begin position="82"/>
        <end position="100"/>
    </location>
</feature>
<reference evidence="7 8" key="1">
    <citation type="submission" date="2020-08" db="EMBL/GenBank/DDBJ databases">
        <title>Genomic Encyclopedia of Type Strains, Phase IV (KMG-IV): sequencing the most valuable type-strain genomes for metagenomic binning, comparative biology and taxonomic classification.</title>
        <authorList>
            <person name="Goeker M."/>
        </authorList>
    </citation>
    <scope>NUCLEOTIDE SEQUENCE [LARGE SCALE GENOMIC DNA]</scope>
    <source>
        <strain evidence="7 8">DSM 11099</strain>
    </source>
</reference>
<evidence type="ECO:0000313" key="8">
    <source>
        <dbReference type="Proteomes" id="UP000533306"/>
    </source>
</evidence>
<dbReference type="Proteomes" id="UP000533306">
    <property type="component" value="Unassembled WGS sequence"/>
</dbReference>
<keyword evidence="4 6" id="KW-1133">Transmembrane helix</keyword>
<evidence type="ECO:0000256" key="4">
    <source>
        <dbReference type="ARBA" id="ARBA00022989"/>
    </source>
</evidence>
<protein>
    <submittedName>
        <fullName evidence="7">Branched-chain amino acid transport system permease protein</fullName>
    </submittedName>
</protein>
<evidence type="ECO:0000256" key="6">
    <source>
        <dbReference type="SAM" id="Phobius"/>
    </source>
</evidence>
<dbReference type="CDD" id="cd06581">
    <property type="entry name" value="TM_PBP1_LivM_like"/>
    <property type="match status" value="1"/>
</dbReference>
<comment type="subcellular location">
    <subcellularLocation>
        <location evidence="1">Cell membrane</location>
        <topology evidence="1">Multi-pass membrane protein</topology>
    </subcellularLocation>
</comment>
<feature type="transmembrane region" description="Helical" evidence="6">
    <location>
        <begin position="283"/>
        <end position="305"/>
    </location>
</feature>
<comment type="caution">
    <text evidence="7">The sequence shown here is derived from an EMBL/GenBank/DDBJ whole genome shotgun (WGS) entry which is preliminary data.</text>
</comment>
<proteinExistence type="predicted"/>
<feature type="transmembrane region" description="Helical" evidence="6">
    <location>
        <begin position="208"/>
        <end position="227"/>
    </location>
</feature>
<gene>
    <name evidence="7" type="ORF">HNR59_004002</name>
</gene>
<name>A0A7W9S5Q6_9HYPH</name>
<sequence>MTQKYDLRVALPILIALALAAYFLFPGYLGLFSTIFIVATFALSYDLLQGYAGIVSLGHAVFFGIGAYTVAILGGAGITDPILTLLAGLMINAAVAGLLARIVVTGNDFTRLLVTLGVGFLFFEAANQAHWLTGGADGLASFTVGEIFGVFRFDMWGRTAFFYTLAILVIVYLAVWRITTSPFGLALRGIRENTTRMHAIGSPVSRHMAVTYVLSGGLAGLAGAALAQTSNFASLDMLGFERSADVVVMTALGGTGSIPGVVLGATIFTWFKDMLSAISPRYWHLGIGLFLMASVFVLPDGLAGIPARVQRWLRRRSS</sequence>
<dbReference type="PANTHER" id="PTHR30482:SF17">
    <property type="entry name" value="ABC TRANSPORTER ATP-BINDING PROTEIN"/>
    <property type="match status" value="1"/>
</dbReference>
<evidence type="ECO:0000256" key="1">
    <source>
        <dbReference type="ARBA" id="ARBA00004651"/>
    </source>
</evidence>
<keyword evidence="8" id="KW-1185">Reference proteome</keyword>
<feature type="transmembrane region" description="Helical" evidence="6">
    <location>
        <begin position="55"/>
        <end position="76"/>
    </location>
</feature>
<dbReference type="RefSeq" id="WP_183832908.1">
    <property type="nucleotide sequence ID" value="NZ_JACHEU010000007.1"/>
</dbReference>
<dbReference type="GO" id="GO:0005886">
    <property type="term" value="C:plasma membrane"/>
    <property type="evidence" value="ECO:0007669"/>
    <property type="project" value="UniProtKB-SubCell"/>
</dbReference>
<evidence type="ECO:0000313" key="7">
    <source>
        <dbReference type="EMBL" id="MBB6014606.1"/>
    </source>
</evidence>
<organism evidence="7 8">
    <name type="scientific">Aquamicrobium lusatiense</name>
    <dbReference type="NCBI Taxonomy" id="89772"/>
    <lineage>
        <taxon>Bacteria</taxon>
        <taxon>Pseudomonadati</taxon>
        <taxon>Pseudomonadota</taxon>
        <taxon>Alphaproteobacteria</taxon>
        <taxon>Hyphomicrobiales</taxon>
        <taxon>Phyllobacteriaceae</taxon>
        <taxon>Aquamicrobium</taxon>
    </lineage>
</organism>
<evidence type="ECO:0000256" key="2">
    <source>
        <dbReference type="ARBA" id="ARBA00022475"/>
    </source>
</evidence>
<feature type="transmembrane region" description="Helical" evidence="6">
    <location>
        <begin position="160"/>
        <end position="187"/>
    </location>
</feature>
<dbReference type="GO" id="GO:0015658">
    <property type="term" value="F:branched-chain amino acid transmembrane transporter activity"/>
    <property type="evidence" value="ECO:0007669"/>
    <property type="project" value="InterPro"/>
</dbReference>
<keyword evidence="5 6" id="KW-0472">Membrane</keyword>
<dbReference type="EMBL" id="JACHEU010000007">
    <property type="protein sequence ID" value="MBB6014606.1"/>
    <property type="molecule type" value="Genomic_DNA"/>
</dbReference>
<keyword evidence="3 6" id="KW-0812">Transmembrane</keyword>
<dbReference type="InterPro" id="IPR043428">
    <property type="entry name" value="LivM-like"/>
</dbReference>
<dbReference type="PANTHER" id="PTHR30482">
    <property type="entry name" value="HIGH-AFFINITY BRANCHED-CHAIN AMINO ACID TRANSPORT SYSTEM PERMEASE"/>
    <property type="match status" value="1"/>
</dbReference>
<evidence type="ECO:0000256" key="5">
    <source>
        <dbReference type="ARBA" id="ARBA00023136"/>
    </source>
</evidence>
<accession>A0A7W9S5Q6</accession>
<keyword evidence="2" id="KW-1003">Cell membrane</keyword>
<dbReference type="AlphaFoldDB" id="A0A7W9S5Q6"/>